<keyword evidence="4" id="KW-0378">Hydrolase</keyword>
<evidence type="ECO:0000256" key="4">
    <source>
        <dbReference type="ARBA" id="ARBA00022801"/>
    </source>
</evidence>
<dbReference type="FunFam" id="2.70.70.10:FF:000003">
    <property type="entry name" value="Murein hydrolase activator EnvC"/>
    <property type="match status" value="1"/>
</dbReference>
<reference evidence="11" key="1">
    <citation type="journal article" date="2020" name="mSystems">
        <title>Genome- and Community-Level Interaction Insights into Carbon Utilization and Element Cycling Functions of Hydrothermarchaeota in Hydrothermal Sediment.</title>
        <authorList>
            <person name="Zhou Z."/>
            <person name="Liu Y."/>
            <person name="Xu W."/>
            <person name="Pan J."/>
            <person name="Luo Z.H."/>
            <person name="Li M."/>
        </authorList>
    </citation>
    <scope>NUCLEOTIDE SEQUENCE [LARGE SCALE GENOMIC DNA]</scope>
    <source>
        <strain evidence="11">SpSt-349</strain>
    </source>
</reference>
<name>A0A831UF07_GEOME</name>
<dbReference type="InterPro" id="IPR011055">
    <property type="entry name" value="Dup_hybrid_motif"/>
</dbReference>
<dbReference type="Gene3D" id="6.10.250.3150">
    <property type="match status" value="1"/>
</dbReference>
<keyword evidence="5" id="KW-0862">Zinc</keyword>
<dbReference type="AlphaFoldDB" id="A0A831UF07"/>
<evidence type="ECO:0000256" key="1">
    <source>
        <dbReference type="ARBA" id="ARBA00001947"/>
    </source>
</evidence>
<dbReference type="CDD" id="cd12797">
    <property type="entry name" value="M23_peptidase"/>
    <property type="match status" value="1"/>
</dbReference>
<protein>
    <submittedName>
        <fullName evidence="11">Peptidase M23</fullName>
    </submittedName>
</protein>
<evidence type="ECO:0000256" key="5">
    <source>
        <dbReference type="ARBA" id="ARBA00022833"/>
    </source>
</evidence>
<feature type="region of interest" description="Disordered" evidence="8">
    <location>
        <begin position="237"/>
        <end position="262"/>
    </location>
</feature>
<evidence type="ECO:0000259" key="10">
    <source>
        <dbReference type="Pfam" id="PF01551"/>
    </source>
</evidence>
<feature type="domain" description="M23ase beta-sheet core" evidence="10">
    <location>
        <begin position="296"/>
        <end position="389"/>
    </location>
</feature>
<dbReference type="InterPro" id="IPR016047">
    <property type="entry name" value="M23ase_b-sheet_dom"/>
</dbReference>
<dbReference type="InterPro" id="IPR050570">
    <property type="entry name" value="Cell_wall_metabolism_enzyme"/>
</dbReference>
<dbReference type="GO" id="GO:0004222">
    <property type="term" value="F:metalloendopeptidase activity"/>
    <property type="evidence" value="ECO:0007669"/>
    <property type="project" value="TreeGrafter"/>
</dbReference>
<evidence type="ECO:0000256" key="2">
    <source>
        <dbReference type="ARBA" id="ARBA00022670"/>
    </source>
</evidence>
<dbReference type="Gene3D" id="2.70.70.10">
    <property type="entry name" value="Glucose Permease (Domain IIA)"/>
    <property type="match status" value="1"/>
</dbReference>
<dbReference type="Pfam" id="PF01551">
    <property type="entry name" value="Peptidase_M23"/>
    <property type="match status" value="1"/>
</dbReference>
<gene>
    <name evidence="11" type="ORF">ENQ87_15175</name>
</gene>
<dbReference type="EMBL" id="DSOV01000072">
    <property type="protein sequence ID" value="HEN43680.1"/>
    <property type="molecule type" value="Genomic_DNA"/>
</dbReference>
<dbReference type="SUPFAM" id="SSF51261">
    <property type="entry name" value="Duplicated hybrid motif"/>
    <property type="match status" value="1"/>
</dbReference>
<dbReference type="GO" id="GO:0006508">
    <property type="term" value="P:proteolysis"/>
    <property type="evidence" value="ECO:0007669"/>
    <property type="project" value="UniProtKB-KW"/>
</dbReference>
<comment type="caution">
    <text evidence="11">The sequence shown here is derived from an EMBL/GenBank/DDBJ whole genome shotgun (WGS) entry which is preliminary data.</text>
</comment>
<comment type="cofactor">
    <cofactor evidence="1">
        <name>Zn(2+)</name>
        <dbReference type="ChEBI" id="CHEBI:29105"/>
    </cofactor>
</comment>
<feature type="chain" id="PRO_5032659237" evidence="9">
    <location>
        <begin position="23"/>
        <end position="394"/>
    </location>
</feature>
<sequence>MKRSGLAAILVLVLLSVGGAWADVRDQLRGVKKEITEKKQLIKKTAKVEEKVSGELQAIDKSLKEKETQVVSLSRELQAVERSITRTEKEIDTVRGEVEQKKREIERRLVSVYKAGEIGNLRVFYSSESFPQMVENVRYMKSVIDKDRLLFADYNRKIAELSKLKGTLEADAARKERLKAGIEQKKLEIEGEKNRKAAYLQKVRKDKEAHQASLRELQANAGRLQAMVRKLEALSRKSYTSTARKPSSKGVPPGLPPIPDKGFGAQRGRLSLPVNGSVVSGFGRHKHPEFDSYTVSNGVSIAAPAGADIRAVYDGKVIFASYFKGYGNMVIIDHGGGFFSLYAHASRIAKRVGTEVARNETIASVGDVDSPRGNMLYFEIRYQGKPVDPAAWFR</sequence>
<feature type="coiled-coil region" evidence="7">
    <location>
        <begin position="56"/>
        <end position="104"/>
    </location>
</feature>
<dbReference type="GO" id="GO:0046872">
    <property type="term" value="F:metal ion binding"/>
    <property type="evidence" value="ECO:0007669"/>
    <property type="project" value="UniProtKB-KW"/>
</dbReference>
<evidence type="ECO:0000313" key="11">
    <source>
        <dbReference type="EMBL" id="HEN43680.1"/>
    </source>
</evidence>
<keyword evidence="6" id="KW-0482">Metalloprotease</keyword>
<evidence type="ECO:0000256" key="9">
    <source>
        <dbReference type="SAM" id="SignalP"/>
    </source>
</evidence>
<evidence type="ECO:0000256" key="7">
    <source>
        <dbReference type="SAM" id="Coils"/>
    </source>
</evidence>
<evidence type="ECO:0000256" key="3">
    <source>
        <dbReference type="ARBA" id="ARBA00022723"/>
    </source>
</evidence>
<evidence type="ECO:0000256" key="6">
    <source>
        <dbReference type="ARBA" id="ARBA00023049"/>
    </source>
</evidence>
<dbReference type="PANTHER" id="PTHR21666:SF288">
    <property type="entry name" value="CELL DIVISION PROTEIN YTFB"/>
    <property type="match status" value="1"/>
</dbReference>
<accession>A0A831UF07</accession>
<keyword evidence="9" id="KW-0732">Signal</keyword>
<proteinExistence type="predicted"/>
<feature type="signal peptide" evidence="9">
    <location>
        <begin position="1"/>
        <end position="22"/>
    </location>
</feature>
<keyword evidence="3" id="KW-0479">Metal-binding</keyword>
<feature type="coiled-coil region" evidence="7">
    <location>
        <begin position="175"/>
        <end position="234"/>
    </location>
</feature>
<keyword evidence="7" id="KW-0175">Coiled coil</keyword>
<dbReference type="PANTHER" id="PTHR21666">
    <property type="entry name" value="PEPTIDASE-RELATED"/>
    <property type="match status" value="1"/>
</dbReference>
<evidence type="ECO:0000256" key="8">
    <source>
        <dbReference type="SAM" id="MobiDB-lite"/>
    </source>
</evidence>
<organism evidence="11">
    <name type="scientific">Geobacter metallireducens</name>
    <dbReference type="NCBI Taxonomy" id="28232"/>
    <lineage>
        <taxon>Bacteria</taxon>
        <taxon>Pseudomonadati</taxon>
        <taxon>Thermodesulfobacteriota</taxon>
        <taxon>Desulfuromonadia</taxon>
        <taxon>Geobacterales</taxon>
        <taxon>Geobacteraceae</taxon>
        <taxon>Geobacter</taxon>
    </lineage>
</organism>
<keyword evidence="2" id="KW-0645">Protease</keyword>